<dbReference type="AlphaFoldDB" id="A0A4Y2H3E9"/>
<name>A0A4Y2H3E9_ARAVE</name>
<organism evidence="1 2">
    <name type="scientific">Araneus ventricosus</name>
    <name type="common">Orbweaver spider</name>
    <name type="synonym">Epeira ventricosa</name>
    <dbReference type="NCBI Taxonomy" id="182803"/>
    <lineage>
        <taxon>Eukaryota</taxon>
        <taxon>Metazoa</taxon>
        <taxon>Ecdysozoa</taxon>
        <taxon>Arthropoda</taxon>
        <taxon>Chelicerata</taxon>
        <taxon>Arachnida</taxon>
        <taxon>Araneae</taxon>
        <taxon>Araneomorphae</taxon>
        <taxon>Entelegynae</taxon>
        <taxon>Araneoidea</taxon>
        <taxon>Araneidae</taxon>
        <taxon>Araneus</taxon>
    </lineage>
</organism>
<proteinExistence type="predicted"/>
<keyword evidence="2" id="KW-1185">Reference proteome</keyword>
<evidence type="ECO:0000313" key="2">
    <source>
        <dbReference type="Proteomes" id="UP000499080"/>
    </source>
</evidence>
<sequence length="133" mass="15077">MQKLDGPYIILTQKSPTSYVIANPNNPNEPVGTYHTSALKVYKQDEIATQVHPLRKRKTTKDLYFWLLTETSGRGRNQRGESVTITFFLALLPVDSAARTFRNHKHDRQSDLTVLARTVAFPSHGDGHKSRQS</sequence>
<accession>A0A4Y2H3E9</accession>
<protein>
    <submittedName>
        <fullName evidence="1">Uncharacterized protein</fullName>
    </submittedName>
</protein>
<gene>
    <name evidence="1" type="ORF">AVEN_60382_1</name>
</gene>
<evidence type="ECO:0000313" key="1">
    <source>
        <dbReference type="EMBL" id="GBM59641.1"/>
    </source>
</evidence>
<dbReference type="Proteomes" id="UP000499080">
    <property type="component" value="Unassembled WGS sequence"/>
</dbReference>
<comment type="caution">
    <text evidence="1">The sequence shown here is derived from an EMBL/GenBank/DDBJ whole genome shotgun (WGS) entry which is preliminary data.</text>
</comment>
<dbReference type="EMBL" id="BGPR01001692">
    <property type="protein sequence ID" value="GBM59641.1"/>
    <property type="molecule type" value="Genomic_DNA"/>
</dbReference>
<reference evidence="1 2" key="1">
    <citation type="journal article" date="2019" name="Sci. Rep.">
        <title>Orb-weaving spider Araneus ventricosus genome elucidates the spidroin gene catalogue.</title>
        <authorList>
            <person name="Kono N."/>
            <person name="Nakamura H."/>
            <person name="Ohtoshi R."/>
            <person name="Moran D.A.P."/>
            <person name="Shinohara A."/>
            <person name="Yoshida Y."/>
            <person name="Fujiwara M."/>
            <person name="Mori M."/>
            <person name="Tomita M."/>
            <person name="Arakawa K."/>
        </authorList>
    </citation>
    <scope>NUCLEOTIDE SEQUENCE [LARGE SCALE GENOMIC DNA]</scope>
</reference>
<dbReference type="OrthoDB" id="425619at2759"/>